<organism evidence="5 6">
    <name type="scientific">Culicoidibacter larvae</name>
    <dbReference type="NCBI Taxonomy" id="2579976"/>
    <lineage>
        <taxon>Bacteria</taxon>
        <taxon>Bacillati</taxon>
        <taxon>Bacillota</taxon>
        <taxon>Culicoidibacteria</taxon>
        <taxon>Culicoidibacterales</taxon>
        <taxon>Culicoidibacteraceae</taxon>
        <taxon>Culicoidibacter</taxon>
    </lineage>
</organism>
<reference evidence="5 6" key="1">
    <citation type="submission" date="2019-05" db="EMBL/GenBank/DDBJ databases">
        <title>Culicoidintestinum kansasii gen. nov., sp. nov. from the gastrointestinal tract of the biting midge, Culicoides sonorensis.</title>
        <authorList>
            <person name="Neupane S."/>
            <person name="Ghosh A."/>
            <person name="Gunther S."/>
            <person name="Martin K."/>
            <person name="Zurek L."/>
        </authorList>
    </citation>
    <scope>NUCLEOTIDE SEQUENCE [LARGE SCALE GENOMIC DNA]</scope>
    <source>
        <strain evidence="5 6">CS-1</strain>
    </source>
</reference>
<evidence type="ECO:0000256" key="1">
    <source>
        <dbReference type="ARBA" id="ARBA00006068"/>
    </source>
</evidence>
<feature type="region of interest" description="Disordered" evidence="2">
    <location>
        <begin position="54"/>
        <end position="82"/>
    </location>
</feature>
<dbReference type="Pfam" id="PF03816">
    <property type="entry name" value="LytR_cpsA_psr"/>
    <property type="match status" value="1"/>
</dbReference>
<protein>
    <submittedName>
        <fullName evidence="5">LytR family transcriptional regulator</fullName>
    </submittedName>
</protein>
<feature type="compositionally biased region" description="Basic residues" evidence="2">
    <location>
        <begin position="57"/>
        <end position="72"/>
    </location>
</feature>
<accession>A0A5R8QBL1</accession>
<feature type="transmembrane region" description="Helical" evidence="3">
    <location>
        <begin position="93"/>
        <end position="116"/>
    </location>
</feature>
<comment type="similarity">
    <text evidence="1">Belongs to the LytR/CpsA/Psr (LCP) family.</text>
</comment>
<dbReference type="EMBL" id="VBWP01000007">
    <property type="protein sequence ID" value="TLG72718.1"/>
    <property type="molecule type" value="Genomic_DNA"/>
</dbReference>
<gene>
    <name evidence="5" type="ORF">FEZ08_08430</name>
</gene>
<keyword evidence="3" id="KW-0472">Membrane</keyword>
<evidence type="ECO:0000313" key="5">
    <source>
        <dbReference type="EMBL" id="TLG72718.1"/>
    </source>
</evidence>
<feature type="domain" description="Cell envelope-related transcriptional attenuator" evidence="4">
    <location>
        <begin position="153"/>
        <end position="298"/>
    </location>
</feature>
<dbReference type="PANTHER" id="PTHR33392">
    <property type="entry name" value="POLYISOPRENYL-TEICHOIC ACID--PEPTIDOGLYCAN TEICHOIC ACID TRANSFERASE TAGU"/>
    <property type="match status" value="1"/>
</dbReference>
<dbReference type="NCBIfam" id="TIGR00350">
    <property type="entry name" value="lytR_cpsA_psr"/>
    <property type="match status" value="1"/>
</dbReference>
<evidence type="ECO:0000313" key="6">
    <source>
        <dbReference type="Proteomes" id="UP000306912"/>
    </source>
</evidence>
<dbReference type="OrthoDB" id="27330at2"/>
<dbReference type="AlphaFoldDB" id="A0A5R8QBL1"/>
<keyword evidence="3" id="KW-1133">Transmembrane helix</keyword>
<dbReference type="InterPro" id="IPR004474">
    <property type="entry name" value="LytR_CpsA_psr"/>
</dbReference>
<keyword evidence="6" id="KW-1185">Reference proteome</keyword>
<keyword evidence="3" id="KW-0812">Transmembrane</keyword>
<feature type="region of interest" description="Disordered" evidence="2">
    <location>
        <begin position="1"/>
        <end position="25"/>
    </location>
</feature>
<dbReference type="Proteomes" id="UP000306912">
    <property type="component" value="Unassembled WGS sequence"/>
</dbReference>
<evidence type="ECO:0000259" key="4">
    <source>
        <dbReference type="Pfam" id="PF03816"/>
    </source>
</evidence>
<sequence>MKDVSINSMAKNNMSRRNRKSNQYEDHDDLNVAFYLDELDDDELDELEDEIYESRGRRSRKSGKRKENRTHNSKQYVEPKKKKKRRFFRMRNIVAAALAILLLTQLPAIIGLFSAFEWRTFSTASNIPNTKGILILGLDDNNNSHADINSAYTDSITYVGANFKDKKAYALPIYRDAYIPVTCTGGQENINRIYMQNGIDCLAESTSAFLGLPVDYYALITMDGLIDIVNALGGVDIVPTGTFCSDYGKDDQNYCFTAGEEMRMSGPQALAYIRYRGASNGENRANRQLELIMALKNECMDNVAKCYVRAVPSLSGAVKTNIPLTEIFNIADIFSDKFDMERLDVIQGQNALTEGGWREFVDEADRAEKTNIIRNEIFHE</sequence>
<dbReference type="InParanoid" id="A0A5R8QBL1"/>
<dbReference type="PANTHER" id="PTHR33392:SF6">
    <property type="entry name" value="POLYISOPRENYL-TEICHOIC ACID--PEPTIDOGLYCAN TEICHOIC ACID TRANSFERASE TAGU"/>
    <property type="match status" value="1"/>
</dbReference>
<evidence type="ECO:0000256" key="3">
    <source>
        <dbReference type="SAM" id="Phobius"/>
    </source>
</evidence>
<evidence type="ECO:0000256" key="2">
    <source>
        <dbReference type="SAM" id="MobiDB-lite"/>
    </source>
</evidence>
<comment type="caution">
    <text evidence="5">The sequence shown here is derived from an EMBL/GenBank/DDBJ whole genome shotgun (WGS) entry which is preliminary data.</text>
</comment>
<dbReference type="Gene3D" id="3.40.630.190">
    <property type="entry name" value="LCP protein"/>
    <property type="match status" value="1"/>
</dbReference>
<proteinExistence type="inferred from homology"/>
<name>A0A5R8QBL1_9FIRM</name>
<dbReference type="InterPro" id="IPR050922">
    <property type="entry name" value="LytR/CpsA/Psr_CW_biosynth"/>
</dbReference>